<dbReference type="Pfam" id="PF00245">
    <property type="entry name" value="Alk_phosphatase"/>
    <property type="match status" value="1"/>
</dbReference>
<dbReference type="InterPro" id="IPR001952">
    <property type="entry name" value="Alkaline_phosphatase"/>
</dbReference>
<keyword evidence="7" id="KW-1185">Reference proteome</keyword>
<comment type="caution">
    <text evidence="6">The sequence shown here is derived from an EMBL/GenBank/DDBJ whole genome shotgun (WGS) entry which is preliminary data.</text>
</comment>
<feature type="binding site" evidence="3">
    <location>
        <position position="291"/>
    </location>
    <ligand>
        <name>Zn(2+)</name>
        <dbReference type="ChEBI" id="CHEBI:29105"/>
        <label>2</label>
    </ligand>
</feature>
<evidence type="ECO:0000256" key="2">
    <source>
        <dbReference type="PIRSR" id="PIRSR601952-1"/>
    </source>
</evidence>
<evidence type="ECO:0000256" key="5">
    <source>
        <dbReference type="SAM" id="SignalP"/>
    </source>
</evidence>
<dbReference type="Gene3D" id="1.10.60.40">
    <property type="match status" value="1"/>
</dbReference>
<feature type="binding site" evidence="3">
    <location>
        <position position="53"/>
    </location>
    <ligand>
        <name>Mg(2+)</name>
        <dbReference type="ChEBI" id="CHEBI:18420"/>
    </ligand>
</feature>
<feature type="binding site" evidence="3">
    <location>
        <position position="329"/>
    </location>
    <ligand>
        <name>Zn(2+)</name>
        <dbReference type="ChEBI" id="CHEBI:29105"/>
        <label>2</label>
    </ligand>
</feature>
<dbReference type="OrthoDB" id="9794455at2"/>
<comment type="cofactor">
    <cofactor evidence="3">
        <name>Zn(2+)</name>
        <dbReference type="ChEBI" id="CHEBI:29105"/>
    </cofactor>
    <text evidence="3">Binds 2 Zn(2+) ions.</text>
</comment>
<feature type="signal peptide" evidence="5">
    <location>
        <begin position="1"/>
        <end position="25"/>
    </location>
</feature>
<feature type="chain" id="PRO_5039146806" evidence="5">
    <location>
        <begin position="26"/>
        <end position="550"/>
    </location>
</feature>
<keyword evidence="3" id="KW-0460">Magnesium</keyword>
<evidence type="ECO:0000256" key="1">
    <source>
        <dbReference type="ARBA" id="ARBA00022553"/>
    </source>
</evidence>
<keyword evidence="5" id="KW-0732">Signal</keyword>
<dbReference type="SMART" id="SM00098">
    <property type="entry name" value="alkPPc"/>
    <property type="match status" value="1"/>
</dbReference>
<dbReference type="PRINTS" id="PR00113">
    <property type="entry name" value="ALKPHPHTASE"/>
</dbReference>
<dbReference type="AlphaFoldDB" id="A0A396SEK7"/>
<comment type="similarity">
    <text evidence="4">Belongs to the alkaline phosphatase family.</text>
</comment>
<evidence type="ECO:0000313" key="7">
    <source>
        <dbReference type="Proteomes" id="UP000265692"/>
    </source>
</evidence>
<dbReference type="CDD" id="cd16012">
    <property type="entry name" value="ALP"/>
    <property type="match status" value="1"/>
</dbReference>
<keyword evidence="1" id="KW-0597">Phosphoprotein</keyword>
<organism evidence="6 7">
    <name type="scientific">Ureibacillus yapensis</name>
    <dbReference type="NCBI Taxonomy" id="2304605"/>
    <lineage>
        <taxon>Bacteria</taxon>
        <taxon>Bacillati</taxon>
        <taxon>Bacillota</taxon>
        <taxon>Bacilli</taxon>
        <taxon>Bacillales</taxon>
        <taxon>Caryophanaceae</taxon>
        <taxon>Ureibacillus</taxon>
    </lineage>
</organism>
<evidence type="ECO:0000256" key="4">
    <source>
        <dbReference type="RuleBase" id="RU003946"/>
    </source>
</evidence>
<dbReference type="GO" id="GO:0046872">
    <property type="term" value="F:metal ion binding"/>
    <property type="evidence" value="ECO:0007669"/>
    <property type="project" value="UniProtKB-KW"/>
</dbReference>
<feature type="binding site" evidence="3">
    <location>
        <position position="426"/>
    </location>
    <ligand>
        <name>Zn(2+)</name>
        <dbReference type="ChEBI" id="CHEBI:29105"/>
        <label>2</label>
    </ligand>
</feature>
<evidence type="ECO:0000256" key="3">
    <source>
        <dbReference type="PIRSR" id="PIRSR601952-2"/>
    </source>
</evidence>
<comment type="cofactor">
    <cofactor evidence="3">
        <name>Mg(2+)</name>
        <dbReference type="ChEBI" id="CHEBI:18420"/>
    </cofactor>
    <text evidence="3">Binds 1 Mg(2+) ion.</text>
</comment>
<feature type="binding site" evidence="3">
    <location>
        <position position="53"/>
    </location>
    <ligand>
        <name>Zn(2+)</name>
        <dbReference type="ChEBI" id="CHEBI:29105"/>
        <label>2</label>
    </ligand>
</feature>
<accession>A0A396SEK7</accession>
<dbReference type="PANTHER" id="PTHR11596">
    <property type="entry name" value="ALKALINE PHOSPHATASE"/>
    <property type="match status" value="1"/>
</dbReference>
<feature type="binding site" evidence="3">
    <location>
        <position position="161"/>
    </location>
    <ligand>
        <name>Mg(2+)</name>
        <dbReference type="ChEBI" id="CHEBI:18420"/>
    </ligand>
</feature>
<feature type="binding site" evidence="3">
    <location>
        <position position="159"/>
    </location>
    <ligand>
        <name>Mg(2+)</name>
        <dbReference type="ChEBI" id="CHEBI:18420"/>
    </ligand>
</feature>
<feature type="binding site" evidence="3">
    <location>
        <position position="330"/>
    </location>
    <ligand>
        <name>Zn(2+)</name>
        <dbReference type="ChEBI" id="CHEBI:29105"/>
        <label>2</label>
    </ligand>
</feature>
<sequence length="550" mass="58809">MPTIQKKWLSAALVGTLALSSIGFATMSDANAKEKAPNNKNGEAKNVIMLVMDGSSSTVSTLARWYKGDSLALDNIVTGGVRTYSAESAITDSGPAGTALGTGNKSNSGYVGVLPSVVTTPGVEPVAEEDHFKPVANVLEGAKQTGRATGIISTSEIQHATPAGFSAHAPSRSNYNDIGEQQVFQNIDVVLGGGSDSLHKTRKDGENLLTVLEEKDYDYVTTRDELLKSDSDKLWGSFAPSALAYEFDRKETKPEQPSLAEMTEKAIDTLSEDKDGFFLAVEGSKIDWAAHANDPIGMISDFLAFDDAVAEALEFAEKDGETLVIAVTDHGNSGISIGNKNTDSNYDETPVSAYIDPLKKATMTVEGALSLLNEDKSNIKEVAAAYGLKDLTAEELDALKNSKKLGSTLSQLLANRANIGFTTGGHTGEDVFLYSYGPAKPTGLVENTDLAHTMAKAMGFDLGELTDDIFVDAEAAFKEAGYTTTIDKTDENNPVFVATKNKRVVKIPENKNIVTVEVAGNNPNTREFNSVAVYNDKKFFVSEEMVKFAK</sequence>
<dbReference type="RefSeq" id="WP_118876185.1">
    <property type="nucleotide sequence ID" value="NZ_QWEI01000004.1"/>
</dbReference>
<dbReference type="EMBL" id="QWEI01000004">
    <property type="protein sequence ID" value="RHW36662.1"/>
    <property type="molecule type" value="Genomic_DNA"/>
</dbReference>
<keyword evidence="3" id="KW-0479">Metal-binding</keyword>
<dbReference type="Gene3D" id="3.40.720.10">
    <property type="entry name" value="Alkaline Phosphatase, subunit A"/>
    <property type="match status" value="1"/>
</dbReference>
<dbReference type="GO" id="GO:0004035">
    <property type="term" value="F:alkaline phosphatase activity"/>
    <property type="evidence" value="ECO:0007669"/>
    <property type="project" value="TreeGrafter"/>
</dbReference>
<feature type="binding site" evidence="3">
    <location>
        <position position="282"/>
    </location>
    <ligand>
        <name>Mg(2+)</name>
        <dbReference type="ChEBI" id="CHEBI:18420"/>
    </ligand>
</feature>
<proteinExistence type="inferred from homology"/>
<gene>
    <name evidence="6" type="ORF">D1B33_09675</name>
</gene>
<feature type="active site" description="Phosphoserine intermediate" evidence="2">
    <location>
        <position position="93"/>
    </location>
</feature>
<evidence type="ECO:0000313" key="6">
    <source>
        <dbReference type="EMBL" id="RHW36662.1"/>
    </source>
</evidence>
<protein>
    <submittedName>
        <fullName evidence="6">Alkaline phosphatase</fullName>
    </submittedName>
</protein>
<feature type="binding site" evidence="3">
    <location>
        <position position="287"/>
    </location>
    <ligand>
        <name>Zn(2+)</name>
        <dbReference type="ChEBI" id="CHEBI:29105"/>
        <label>2</label>
    </ligand>
</feature>
<dbReference type="PANTHER" id="PTHR11596:SF5">
    <property type="entry name" value="ALKALINE PHOSPHATASE"/>
    <property type="match status" value="1"/>
</dbReference>
<reference evidence="6 7" key="1">
    <citation type="submission" date="2018-08" db="EMBL/GenBank/DDBJ databases">
        <title>Lysinibacillus sp. YLB-03 draft genome sequence.</title>
        <authorList>
            <person name="Yu L."/>
        </authorList>
    </citation>
    <scope>NUCLEOTIDE SEQUENCE [LARGE SCALE GENOMIC DNA]</scope>
    <source>
        <strain evidence="6 7">YLB-03</strain>
    </source>
</reference>
<dbReference type="InterPro" id="IPR017850">
    <property type="entry name" value="Alkaline_phosphatase_core_sf"/>
</dbReference>
<keyword evidence="3" id="KW-0862">Zinc</keyword>
<name>A0A396SEK7_9BACL</name>
<dbReference type="Proteomes" id="UP000265692">
    <property type="component" value="Unassembled WGS sequence"/>
</dbReference>
<dbReference type="SUPFAM" id="SSF53649">
    <property type="entry name" value="Alkaline phosphatase-like"/>
    <property type="match status" value="1"/>
</dbReference>